<evidence type="ECO:0000256" key="1">
    <source>
        <dbReference type="ARBA" id="ARBA00023002"/>
    </source>
</evidence>
<dbReference type="NCBIfam" id="TIGR03667">
    <property type="entry name" value="Rv3369"/>
    <property type="match status" value="1"/>
</dbReference>
<dbReference type="InterPro" id="IPR052019">
    <property type="entry name" value="F420H2_bilvrd_red/Heme_oxyg"/>
</dbReference>
<keyword evidence="1" id="KW-0560">Oxidoreductase</keyword>
<dbReference type="InterPro" id="IPR019966">
    <property type="entry name" value="F420-dep_enz_PPOX_Rv3369"/>
</dbReference>
<evidence type="ECO:0000313" key="3">
    <source>
        <dbReference type="EMBL" id="SFC44461.1"/>
    </source>
</evidence>
<gene>
    <name evidence="3" type="ORF">SAMN05421773_103313</name>
</gene>
<proteinExistence type="predicted"/>
<organism evidence="3 4">
    <name type="scientific">Streptomyces aidingensis</name>
    <dbReference type="NCBI Taxonomy" id="910347"/>
    <lineage>
        <taxon>Bacteria</taxon>
        <taxon>Bacillati</taxon>
        <taxon>Actinomycetota</taxon>
        <taxon>Actinomycetes</taxon>
        <taxon>Kitasatosporales</taxon>
        <taxon>Streptomycetaceae</taxon>
        <taxon>Streptomyces</taxon>
    </lineage>
</organism>
<dbReference type="GO" id="GO:0016627">
    <property type="term" value="F:oxidoreductase activity, acting on the CH-CH group of donors"/>
    <property type="evidence" value="ECO:0007669"/>
    <property type="project" value="TreeGrafter"/>
</dbReference>
<dbReference type="GO" id="GO:0070967">
    <property type="term" value="F:coenzyme F420 binding"/>
    <property type="evidence" value="ECO:0007669"/>
    <property type="project" value="TreeGrafter"/>
</dbReference>
<feature type="domain" description="Pyridoxamine 5'-phosphate oxidase N-terminal" evidence="2">
    <location>
        <begin position="16"/>
        <end position="115"/>
    </location>
</feature>
<dbReference type="InterPro" id="IPR011576">
    <property type="entry name" value="Pyridox_Oxase_N"/>
</dbReference>
<dbReference type="Pfam" id="PF01243">
    <property type="entry name" value="PNPOx_N"/>
    <property type="match status" value="1"/>
</dbReference>
<dbReference type="STRING" id="910347.SAMN05421773_103313"/>
<protein>
    <submittedName>
        <fullName evidence="3">PPOX class probable F420-dependent enzyme, Rv3369 family</fullName>
    </submittedName>
</protein>
<evidence type="ECO:0000313" key="4">
    <source>
        <dbReference type="Proteomes" id="UP000199207"/>
    </source>
</evidence>
<dbReference type="GO" id="GO:0005829">
    <property type="term" value="C:cytosol"/>
    <property type="evidence" value="ECO:0007669"/>
    <property type="project" value="TreeGrafter"/>
</dbReference>
<accession>A0A1I1J8L7</accession>
<sequence length="143" mass="15873">MSDTVLPGPDTSFGRRVRERLAAERVVWFTTVGADGTPQPNPVWFLWEDGGFLVYNRTDAGRLANIAARPQVSLHFNSDREGQDIVVFRGRARRAGSAPPPHEHPAYTDKYGQAMSAVTGSREKFGEAFAVPLRIDVTRVRGY</sequence>
<reference evidence="3 4" key="1">
    <citation type="submission" date="2016-10" db="EMBL/GenBank/DDBJ databases">
        <authorList>
            <person name="de Groot N.N."/>
        </authorList>
    </citation>
    <scope>NUCLEOTIDE SEQUENCE [LARGE SCALE GENOMIC DNA]</scope>
    <source>
        <strain evidence="3 4">CGMCC 4.5739</strain>
    </source>
</reference>
<evidence type="ECO:0000259" key="2">
    <source>
        <dbReference type="Pfam" id="PF01243"/>
    </source>
</evidence>
<dbReference type="Gene3D" id="2.30.110.10">
    <property type="entry name" value="Electron Transport, Fmn-binding Protein, Chain A"/>
    <property type="match status" value="1"/>
</dbReference>
<dbReference type="OrthoDB" id="157302at2"/>
<dbReference type="PANTHER" id="PTHR35176">
    <property type="entry name" value="HEME OXYGENASE HI_0854-RELATED"/>
    <property type="match status" value="1"/>
</dbReference>
<dbReference type="EMBL" id="FOLM01000003">
    <property type="protein sequence ID" value="SFC44461.1"/>
    <property type="molecule type" value="Genomic_DNA"/>
</dbReference>
<keyword evidence="4" id="KW-1185">Reference proteome</keyword>
<dbReference type="SUPFAM" id="SSF50475">
    <property type="entry name" value="FMN-binding split barrel"/>
    <property type="match status" value="1"/>
</dbReference>
<dbReference type="AlphaFoldDB" id="A0A1I1J8L7"/>
<dbReference type="Proteomes" id="UP000199207">
    <property type="component" value="Unassembled WGS sequence"/>
</dbReference>
<dbReference type="PANTHER" id="PTHR35176:SF4">
    <property type="entry name" value="PYRIDOXAMINE 5'-PHOSPHATE OXIDASE-RELATED FMN-BINDING"/>
    <property type="match status" value="1"/>
</dbReference>
<dbReference type="InterPro" id="IPR012349">
    <property type="entry name" value="Split_barrel_FMN-bd"/>
</dbReference>
<name>A0A1I1J8L7_9ACTN</name>
<dbReference type="RefSeq" id="WP_093838126.1">
    <property type="nucleotide sequence ID" value="NZ_FOLM01000003.1"/>
</dbReference>